<comment type="similarity">
    <text evidence="14">Belongs to the XPG/RAD2 endonuclease family. FEN1 subfamily.</text>
</comment>
<dbReference type="AlphaFoldDB" id="A0AAD7UG67"/>
<evidence type="ECO:0000256" key="1">
    <source>
        <dbReference type="ARBA" id="ARBA00022553"/>
    </source>
</evidence>
<evidence type="ECO:0000259" key="17">
    <source>
        <dbReference type="SMART" id="SM00485"/>
    </source>
</evidence>
<dbReference type="Gene3D" id="3.40.50.1010">
    <property type="entry name" value="5'-nuclease"/>
    <property type="match status" value="1"/>
</dbReference>
<dbReference type="InterPro" id="IPR008918">
    <property type="entry name" value="HhH2"/>
</dbReference>
<dbReference type="InterPro" id="IPR029060">
    <property type="entry name" value="PIN-like_dom_sf"/>
</dbReference>
<dbReference type="Pfam" id="PF00752">
    <property type="entry name" value="XPG_N"/>
    <property type="match status" value="1"/>
</dbReference>
<keyword evidence="11 14" id="KW-0234">DNA repair</keyword>
<evidence type="ECO:0000256" key="12">
    <source>
        <dbReference type="ARBA" id="ARBA00023242"/>
    </source>
</evidence>
<keyword evidence="10 14" id="KW-0496">Mitochondrion</keyword>
<dbReference type="InterPro" id="IPR006086">
    <property type="entry name" value="XPG-I_dom"/>
</dbReference>
<dbReference type="GO" id="GO:0005730">
    <property type="term" value="C:nucleolus"/>
    <property type="evidence" value="ECO:0007669"/>
    <property type="project" value="UniProtKB-SubCell"/>
</dbReference>
<evidence type="ECO:0000256" key="10">
    <source>
        <dbReference type="ARBA" id="ARBA00023128"/>
    </source>
</evidence>
<evidence type="ECO:0000256" key="11">
    <source>
        <dbReference type="ARBA" id="ARBA00023204"/>
    </source>
</evidence>
<evidence type="ECO:0000313" key="19">
    <source>
        <dbReference type="Proteomes" id="UP001230188"/>
    </source>
</evidence>
<dbReference type="InterPro" id="IPR023426">
    <property type="entry name" value="Flap_endonuc"/>
</dbReference>
<dbReference type="EC" id="3.1.-.-" evidence="14"/>
<proteinExistence type="inferred from homology"/>
<keyword evidence="9 14" id="KW-0460">Magnesium</keyword>
<dbReference type="PANTHER" id="PTHR11081:SF9">
    <property type="entry name" value="FLAP ENDONUCLEASE 1"/>
    <property type="match status" value="1"/>
</dbReference>
<comment type="caution">
    <text evidence="18">The sequence shown here is derived from an EMBL/GenBank/DDBJ whole genome shotgun (WGS) entry which is preliminary data.</text>
</comment>
<reference evidence="18" key="1">
    <citation type="submission" date="2023-01" db="EMBL/GenBank/DDBJ databases">
        <title>Metagenome sequencing of chrysophaentin producing Chrysophaeum taylorii.</title>
        <authorList>
            <person name="Davison J."/>
            <person name="Bewley C."/>
        </authorList>
    </citation>
    <scope>NUCLEOTIDE SEQUENCE</scope>
    <source>
        <strain evidence="18">NIES-1699</strain>
    </source>
</reference>
<evidence type="ECO:0000259" key="16">
    <source>
        <dbReference type="SMART" id="SM00484"/>
    </source>
</evidence>
<name>A0AAD7UG67_9STRA</name>
<keyword evidence="6 14" id="KW-0227">DNA damage</keyword>
<comment type="cofactor">
    <cofactor evidence="14">
        <name>Mg(2+)</name>
        <dbReference type="ChEBI" id="CHEBI:18420"/>
    </cofactor>
    <text evidence="14">Binds 2 magnesium ions per subunit. They probably participate in the reaction catalyzed by the enzyme. May bind an additional third magnesium ion after substrate binding.</text>
</comment>
<dbReference type="GO" id="GO:0005654">
    <property type="term" value="C:nucleoplasm"/>
    <property type="evidence" value="ECO:0007669"/>
    <property type="project" value="UniProtKB-SubCell"/>
</dbReference>
<comment type="subcellular location">
    <subcellularLocation>
        <location evidence="14">Nucleus</location>
        <location evidence="14">Nucleolus</location>
    </subcellularLocation>
    <subcellularLocation>
        <location evidence="14">Nucleus</location>
        <location evidence="14">Nucleoplasm</location>
    </subcellularLocation>
    <subcellularLocation>
        <location evidence="14">Mitochondrion</location>
    </subcellularLocation>
    <text evidence="14">Resides mostly in the nucleoli and relocalizes to the nucleoplasm upon DNA damage.</text>
</comment>
<dbReference type="GO" id="GO:0043137">
    <property type="term" value="P:DNA replication, removal of RNA primer"/>
    <property type="evidence" value="ECO:0007669"/>
    <property type="project" value="UniProtKB-UniRule"/>
</dbReference>
<comment type="function">
    <text evidence="13 14">Structure-specific nuclease with 5'-flap endonuclease and 5'-3' exonuclease activities involved in DNA replication and repair. During DNA replication, cleaves the 5'-overhanging flap structure that is generated by displacement synthesis when DNA polymerase encounters the 5'-end of a downstream Okazaki fragment. It enters the flap from the 5'-end and then tracks to cleave the flap base, leaving a nick for ligation. Also involved in the long patch base excision repair (LP-BER) pathway, by cleaving within the apurinic/apyrimidinic (AP) site-terminated flap. Acts as a genome stabilization factor that prevents flaps from equilibrating into structures that lead to duplications and deletions. Also possesses 5'-3' exonuclease activity on nicked or gapped double-stranded DNA, and exhibits RNase H activity. Also involved in replication and repair of rDNA and in repairing mitochondrial DNA.</text>
</comment>
<dbReference type="Pfam" id="PF00867">
    <property type="entry name" value="XPG_I"/>
    <property type="match status" value="1"/>
</dbReference>
<dbReference type="CDD" id="cd09867">
    <property type="entry name" value="PIN_FEN1"/>
    <property type="match status" value="1"/>
</dbReference>
<keyword evidence="8 14" id="KW-0269">Exonuclease</keyword>
<gene>
    <name evidence="18" type="ORF">CTAYLR_000499</name>
</gene>
<keyword evidence="19" id="KW-1185">Reference proteome</keyword>
<dbReference type="PRINTS" id="PR00853">
    <property type="entry name" value="XPGRADSUPER"/>
</dbReference>
<feature type="domain" description="XPG-I" evidence="16">
    <location>
        <begin position="150"/>
        <end position="226"/>
    </location>
</feature>
<keyword evidence="1 14" id="KW-0597">Phosphoprotein</keyword>
<keyword evidence="4 14" id="KW-0479">Metal-binding</keyword>
<feature type="compositionally biased region" description="Basic and acidic residues" evidence="15">
    <location>
        <begin position="395"/>
        <end position="404"/>
    </location>
</feature>
<protein>
    <recommendedName>
        <fullName evidence="14">Flap endonuclease 1</fullName>
        <shortName evidence="14">FEN-1</shortName>
        <ecNumber evidence="14">3.1.-.-</ecNumber>
    </recommendedName>
    <alternativeName>
        <fullName evidence="14">Flap structure-specific endonuclease 1</fullName>
    </alternativeName>
</protein>
<dbReference type="InterPro" id="IPR006085">
    <property type="entry name" value="XPG_DNA_repair_N"/>
</dbReference>
<evidence type="ECO:0000256" key="6">
    <source>
        <dbReference type="ARBA" id="ARBA00022763"/>
    </source>
</evidence>
<dbReference type="InterPro" id="IPR036279">
    <property type="entry name" value="5-3_exonuclease_C_sf"/>
</dbReference>
<dbReference type="SUPFAM" id="SSF47807">
    <property type="entry name" value="5' to 3' exonuclease, C-terminal subdomain"/>
    <property type="match status" value="1"/>
</dbReference>
<keyword evidence="3 14" id="KW-0540">Nuclease</keyword>
<dbReference type="Proteomes" id="UP001230188">
    <property type="component" value="Unassembled WGS sequence"/>
</dbReference>
<dbReference type="GO" id="GO:0005739">
    <property type="term" value="C:mitochondrion"/>
    <property type="evidence" value="ECO:0007669"/>
    <property type="project" value="UniProtKB-SubCell"/>
</dbReference>
<evidence type="ECO:0000256" key="8">
    <source>
        <dbReference type="ARBA" id="ARBA00022839"/>
    </source>
</evidence>
<evidence type="ECO:0000256" key="4">
    <source>
        <dbReference type="ARBA" id="ARBA00022723"/>
    </source>
</evidence>
<feature type="compositionally biased region" description="Low complexity" evidence="15">
    <location>
        <begin position="474"/>
        <end position="484"/>
    </location>
</feature>
<dbReference type="GO" id="GO:0006284">
    <property type="term" value="P:base-excision repair"/>
    <property type="evidence" value="ECO:0007669"/>
    <property type="project" value="UniProtKB-UniRule"/>
</dbReference>
<dbReference type="PROSITE" id="PS00841">
    <property type="entry name" value="XPG_1"/>
    <property type="match status" value="1"/>
</dbReference>
<dbReference type="InterPro" id="IPR019974">
    <property type="entry name" value="XPG_CS"/>
</dbReference>
<dbReference type="SUPFAM" id="SSF88723">
    <property type="entry name" value="PIN domain-like"/>
    <property type="match status" value="1"/>
</dbReference>
<keyword evidence="2 14" id="KW-0235">DNA replication</keyword>
<accession>A0AAD7UG67</accession>
<evidence type="ECO:0000313" key="18">
    <source>
        <dbReference type="EMBL" id="KAJ8605237.1"/>
    </source>
</evidence>
<dbReference type="SMART" id="SM00279">
    <property type="entry name" value="HhH2"/>
    <property type="match status" value="1"/>
</dbReference>
<keyword evidence="5 14" id="KW-0255">Endonuclease</keyword>
<dbReference type="Gene3D" id="1.10.150.20">
    <property type="entry name" value="5' to 3' exonuclease, C-terminal subdomain"/>
    <property type="match status" value="1"/>
</dbReference>
<dbReference type="GO" id="GO:0003677">
    <property type="term" value="F:DNA binding"/>
    <property type="evidence" value="ECO:0007669"/>
    <property type="project" value="UniProtKB-UniRule"/>
</dbReference>
<dbReference type="GO" id="GO:0000287">
    <property type="term" value="F:magnesium ion binding"/>
    <property type="evidence" value="ECO:0007669"/>
    <property type="project" value="UniProtKB-UniRule"/>
</dbReference>
<dbReference type="EMBL" id="JAQMWT010000317">
    <property type="protein sequence ID" value="KAJ8605237.1"/>
    <property type="molecule type" value="Genomic_DNA"/>
</dbReference>
<evidence type="ECO:0000256" key="7">
    <source>
        <dbReference type="ARBA" id="ARBA00022801"/>
    </source>
</evidence>
<evidence type="ECO:0000256" key="9">
    <source>
        <dbReference type="ARBA" id="ARBA00022842"/>
    </source>
</evidence>
<feature type="region of interest" description="Disordered" evidence="15">
    <location>
        <begin position="374"/>
        <end position="513"/>
    </location>
</feature>
<feature type="domain" description="XPG N-terminal" evidence="17">
    <location>
        <begin position="1"/>
        <end position="109"/>
    </location>
</feature>
<dbReference type="InterPro" id="IPR006084">
    <property type="entry name" value="XPG/Rad2"/>
</dbReference>
<evidence type="ECO:0000256" key="15">
    <source>
        <dbReference type="SAM" id="MobiDB-lite"/>
    </source>
</evidence>
<evidence type="ECO:0000256" key="14">
    <source>
        <dbReference type="HAMAP-Rule" id="MF_03140"/>
    </source>
</evidence>
<organism evidence="18 19">
    <name type="scientific">Chrysophaeum taylorii</name>
    <dbReference type="NCBI Taxonomy" id="2483200"/>
    <lineage>
        <taxon>Eukaryota</taxon>
        <taxon>Sar</taxon>
        <taxon>Stramenopiles</taxon>
        <taxon>Ochrophyta</taxon>
        <taxon>Pelagophyceae</taxon>
        <taxon>Pelagomonadales</taxon>
        <taxon>Pelagomonadaceae</taxon>
        <taxon>Chrysophaeum</taxon>
    </lineage>
</organism>
<sequence length="513" mass="55092">MGIKSLMGFLKESAPGSMSEKELGQFVGRTLALDASTHLYQFLAAIRTGSIASNLSNAAGEATSHIQGFANRTVKLLEAGVKPVFVFDGPSPALKAGTLRERSKRKKEATEAYEKATGDETATAEDVYKAASAATRVTPRHNDDVKQLLRLMGVPVVEAPGEAEASCAELVKVDLAHAAVTEDMDALTFGAPVMIKNLFDVEGARAGSPRPAVEIRLGAVLAELAETKPKVFHRDDDDDDTRMRRFVDFCILCGCDYLEHLPGVGPATAIKTLEAHGGALESAVQRRQDSAPLPKKRGASTTSSGRLLVPQDWDYAAARTLFLSPEVVDGRTVDLALSQPDYDNLKNFLVETHGFAEDRVHRLIARLRKARDAKPQRRLDTFFKPTTTIAAGKKRQLDAETPPKDDDDDDGDDDAAKLLEVEAPVGGEGGGVAPAAATPTSLERRRRQEEEPEAVPSTPPPEREQTATPKKKAPSTPSSKAPSTTKKKKKKTSPALAPPGARITAFFGKQASE</sequence>
<dbReference type="GO" id="GO:0017108">
    <property type="term" value="F:5'-flap endonuclease activity"/>
    <property type="evidence" value="ECO:0007669"/>
    <property type="project" value="UniProtKB-UniRule"/>
</dbReference>
<dbReference type="SMART" id="SM00484">
    <property type="entry name" value="XPGI"/>
    <property type="match status" value="1"/>
</dbReference>
<dbReference type="GO" id="GO:0008409">
    <property type="term" value="F:5'-3' exonuclease activity"/>
    <property type="evidence" value="ECO:0007669"/>
    <property type="project" value="UniProtKB-UniRule"/>
</dbReference>
<dbReference type="FunFam" id="3.40.50.1010:FF:000016">
    <property type="entry name" value="Flap endonuclease 1"/>
    <property type="match status" value="1"/>
</dbReference>
<evidence type="ECO:0000256" key="5">
    <source>
        <dbReference type="ARBA" id="ARBA00022759"/>
    </source>
</evidence>
<dbReference type="PANTHER" id="PTHR11081">
    <property type="entry name" value="FLAP ENDONUCLEASE FAMILY MEMBER"/>
    <property type="match status" value="1"/>
</dbReference>
<keyword evidence="7 14" id="KW-0378">Hydrolase</keyword>
<evidence type="ECO:0000256" key="2">
    <source>
        <dbReference type="ARBA" id="ARBA00022705"/>
    </source>
</evidence>
<keyword evidence="12 14" id="KW-0539">Nucleus</keyword>
<dbReference type="HAMAP" id="MF_00614">
    <property type="entry name" value="Fen"/>
    <property type="match status" value="1"/>
</dbReference>
<feature type="region of interest" description="Disordered" evidence="15">
    <location>
        <begin position="281"/>
        <end position="305"/>
    </location>
</feature>
<evidence type="ECO:0000256" key="3">
    <source>
        <dbReference type="ARBA" id="ARBA00022722"/>
    </source>
</evidence>
<dbReference type="SMART" id="SM00485">
    <property type="entry name" value="XPGN"/>
    <property type="match status" value="1"/>
</dbReference>
<dbReference type="PROSITE" id="PS00842">
    <property type="entry name" value="XPG_2"/>
    <property type="match status" value="1"/>
</dbReference>
<evidence type="ECO:0000256" key="13">
    <source>
        <dbReference type="ARBA" id="ARBA00029382"/>
    </source>
</evidence>